<dbReference type="AlphaFoldDB" id="A0A098BYE8"/>
<dbReference type="InterPro" id="IPR011576">
    <property type="entry name" value="Pyridox_Oxase_N"/>
</dbReference>
<dbReference type="OrthoDB" id="9780392at2"/>
<evidence type="ECO:0000259" key="12">
    <source>
        <dbReference type="Pfam" id="PF10590"/>
    </source>
</evidence>
<dbReference type="UniPathway" id="UPA01068">
    <property type="reaction ID" value="UER00304"/>
</dbReference>
<feature type="binding site" evidence="9 10">
    <location>
        <position position="82"/>
    </location>
    <ligand>
        <name>FMN</name>
        <dbReference type="ChEBI" id="CHEBI:58210"/>
    </ligand>
</feature>
<dbReference type="NCBIfam" id="NF004231">
    <property type="entry name" value="PRK05679.1"/>
    <property type="match status" value="1"/>
</dbReference>
<dbReference type="PIRSF" id="PIRSF000190">
    <property type="entry name" value="Pyd_amn-ph_oxd"/>
    <property type="match status" value="1"/>
</dbReference>
<dbReference type="SUPFAM" id="SSF50475">
    <property type="entry name" value="FMN-binding split barrel"/>
    <property type="match status" value="1"/>
</dbReference>
<dbReference type="HAMAP" id="MF_01629">
    <property type="entry name" value="PdxH"/>
    <property type="match status" value="1"/>
</dbReference>
<dbReference type="PROSITE" id="PS01064">
    <property type="entry name" value="PYRIDOX_OXIDASE"/>
    <property type="match status" value="1"/>
</dbReference>
<comment type="caution">
    <text evidence="9">Lacks conserved residue(s) required for the propagation of feature annotation.</text>
</comment>
<evidence type="ECO:0000256" key="6">
    <source>
        <dbReference type="ARBA" id="ARBA00022643"/>
    </source>
</evidence>
<dbReference type="PANTHER" id="PTHR10851:SF0">
    <property type="entry name" value="PYRIDOXINE-5'-PHOSPHATE OXIDASE"/>
    <property type="match status" value="1"/>
</dbReference>
<comment type="pathway">
    <text evidence="1 9">Cofactor metabolism; pyridoxal 5'-phosphate salvage; pyridoxal 5'-phosphate from pyridoxamine 5'-phosphate: step 1/1.</text>
</comment>
<evidence type="ECO:0000256" key="3">
    <source>
        <dbReference type="ARBA" id="ARBA00007301"/>
    </source>
</evidence>
<feature type="binding site" evidence="9 10">
    <location>
        <begin position="140"/>
        <end position="141"/>
    </location>
    <ligand>
        <name>FMN</name>
        <dbReference type="ChEBI" id="CHEBI:58210"/>
    </ligand>
</feature>
<evidence type="ECO:0000313" key="14">
    <source>
        <dbReference type="Proteomes" id="UP000032417"/>
    </source>
</evidence>
<feature type="binding site" evidence="9">
    <location>
        <position position="127"/>
    </location>
    <ligand>
        <name>substrate</name>
    </ligand>
</feature>
<feature type="binding site" evidence="9 10">
    <location>
        <begin position="61"/>
        <end position="66"/>
    </location>
    <ligand>
        <name>FMN</name>
        <dbReference type="ChEBI" id="CHEBI:58210"/>
    </ligand>
</feature>
<dbReference type="EC" id="1.4.3.5" evidence="9"/>
<name>A0A098BYE8_9BACT</name>
<evidence type="ECO:0000256" key="8">
    <source>
        <dbReference type="ARBA" id="ARBA00023096"/>
    </source>
</evidence>
<dbReference type="InterPro" id="IPR019576">
    <property type="entry name" value="Pyridoxamine_oxidase_dimer_C"/>
</dbReference>
<evidence type="ECO:0000259" key="11">
    <source>
        <dbReference type="Pfam" id="PF01243"/>
    </source>
</evidence>
<feature type="binding site" evidence="9">
    <location>
        <begin position="191"/>
        <end position="193"/>
    </location>
    <ligand>
        <name>substrate</name>
    </ligand>
</feature>
<dbReference type="HOGENOM" id="CLU_032263_2_2_10"/>
<keyword evidence="8 9" id="KW-0664">Pyridoxine biosynthesis</keyword>
<dbReference type="NCBIfam" id="TIGR00558">
    <property type="entry name" value="pdxH"/>
    <property type="match status" value="1"/>
</dbReference>
<sequence length="212" mass="24587">MSNLRQMRQEYAAGSLNENEMASDPIQEFEQWMDAAINAGLSEPNAMIIATATPDGKPSARVVLLKEFNHEGFVFFTNYNSRKGKELKQNPSAAILFDWHDIERQVRIEGMVEKISEEASDEYFNSRPESAKIGAWASPQSRIIKDRDELEKLQEEIEDQFDDLPVHRPSHWGGYLVRPTSIEFWQGRPNRMHDRIVYYKTEDGWTMHRLAP</sequence>
<proteinExistence type="inferred from homology"/>
<dbReference type="Gene3D" id="2.30.110.10">
    <property type="entry name" value="Electron Transport, Fmn-binding Protein, Chain A"/>
    <property type="match status" value="1"/>
</dbReference>
<dbReference type="GO" id="GO:0004733">
    <property type="term" value="F:pyridoxamine phosphate oxidase activity"/>
    <property type="evidence" value="ECO:0007669"/>
    <property type="project" value="UniProtKB-UniRule"/>
</dbReference>
<gene>
    <name evidence="9 13" type="primary">pdxH</name>
    <name evidence="13" type="ORF">ING2E5B_0433</name>
</gene>
<feature type="binding site" evidence="9 10">
    <location>
        <begin position="76"/>
        <end position="77"/>
    </location>
    <ligand>
        <name>FMN</name>
        <dbReference type="ChEBI" id="CHEBI:58210"/>
    </ligand>
</feature>
<feature type="domain" description="Pyridoxine 5'-phosphate oxidase dimerisation C-terminal" evidence="12">
    <location>
        <begin position="172"/>
        <end position="212"/>
    </location>
</feature>
<reference evidence="13 14" key="1">
    <citation type="submission" date="2014-08" db="EMBL/GenBank/DDBJ databases">
        <authorList>
            <person name="Wibberg D."/>
        </authorList>
    </citation>
    <scope>NUCLEOTIDE SEQUENCE [LARGE SCALE GENOMIC DNA]</scope>
    <source>
        <strain evidence="14">ING2-E5B</strain>
    </source>
</reference>
<accession>A0A098BYE8</accession>
<keyword evidence="7 9" id="KW-0560">Oxidoreductase</keyword>
<evidence type="ECO:0000256" key="9">
    <source>
        <dbReference type="HAMAP-Rule" id="MF_01629"/>
    </source>
</evidence>
<feature type="binding site" evidence="9 10">
    <location>
        <position position="195"/>
    </location>
    <ligand>
        <name>FMN</name>
        <dbReference type="ChEBI" id="CHEBI:58210"/>
    </ligand>
</feature>
<evidence type="ECO:0000313" key="13">
    <source>
        <dbReference type="EMBL" id="CEA15201.1"/>
    </source>
</evidence>
<comment type="catalytic activity">
    <reaction evidence="9">
        <text>pyridoxamine 5'-phosphate + O2 + H2O = pyridoxal 5'-phosphate + H2O2 + NH4(+)</text>
        <dbReference type="Rhea" id="RHEA:15817"/>
        <dbReference type="ChEBI" id="CHEBI:15377"/>
        <dbReference type="ChEBI" id="CHEBI:15379"/>
        <dbReference type="ChEBI" id="CHEBI:16240"/>
        <dbReference type="ChEBI" id="CHEBI:28938"/>
        <dbReference type="ChEBI" id="CHEBI:58451"/>
        <dbReference type="ChEBI" id="CHEBI:597326"/>
        <dbReference type="EC" id="1.4.3.5"/>
    </reaction>
</comment>
<comment type="pathway">
    <text evidence="2 9">Cofactor metabolism; pyridoxal 5'-phosphate salvage; pyridoxal 5'-phosphate from pyridoxine 5'-phosphate: step 1/1.</text>
</comment>
<feature type="binding site" evidence="9">
    <location>
        <position position="66"/>
    </location>
    <ligand>
        <name>substrate</name>
    </ligand>
</feature>
<dbReference type="GO" id="GO:0008615">
    <property type="term" value="P:pyridoxine biosynthetic process"/>
    <property type="evidence" value="ECO:0007669"/>
    <property type="project" value="UniProtKB-UniRule"/>
</dbReference>
<evidence type="ECO:0000256" key="10">
    <source>
        <dbReference type="PIRSR" id="PIRSR000190-2"/>
    </source>
</evidence>
<feature type="domain" description="Pyridoxamine 5'-phosphate oxidase N-terminal" evidence="11">
    <location>
        <begin position="33"/>
        <end position="158"/>
    </location>
</feature>
<keyword evidence="14" id="KW-1185">Reference proteome</keyword>
<keyword evidence="6 9" id="KW-0288">FMN</keyword>
<comment type="similarity">
    <text evidence="3 9">Belongs to the pyridoxamine 5'-phosphate oxidase family.</text>
</comment>
<dbReference type="PATRIC" id="fig|1562970.3.peg.428"/>
<dbReference type="Pfam" id="PF10590">
    <property type="entry name" value="PNP_phzG_C"/>
    <property type="match status" value="1"/>
</dbReference>
<organism evidence="13 14">
    <name type="scientific">Fermentimonas caenicola</name>
    <dbReference type="NCBI Taxonomy" id="1562970"/>
    <lineage>
        <taxon>Bacteria</taxon>
        <taxon>Pseudomonadati</taxon>
        <taxon>Bacteroidota</taxon>
        <taxon>Bacteroidia</taxon>
        <taxon>Bacteroidales</taxon>
        <taxon>Dysgonomonadaceae</taxon>
        <taxon>Fermentimonas</taxon>
    </lineage>
</organism>
<evidence type="ECO:0000256" key="1">
    <source>
        <dbReference type="ARBA" id="ARBA00004738"/>
    </source>
</evidence>
<evidence type="ECO:0000256" key="2">
    <source>
        <dbReference type="ARBA" id="ARBA00005037"/>
    </source>
</evidence>
<dbReference type="STRING" id="1562970.ING2E5B_0433"/>
<keyword evidence="5 9" id="KW-0285">Flavoprotein</keyword>
<dbReference type="FunFam" id="2.30.110.10:FF:000005">
    <property type="entry name" value="NAD(P)H-hydrate epimerase"/>
    <property type="match status" value="1"/>
</dbReference>
<protein>
    <recommendedName>
        <fullName evidence="9">Pyridoxine/pyridoxamine 5'-phosphate oxidase</fullName>
        <ecNumber evidence="9">1.4.3.5</ecNumber>
    </recommendedName>
    <alternativeName>
        <fullName evidence="9">PNP/PMP oxidase</fullName>
        <shortName evidence="9">PNPOx</shortName>
    </alternativeName>
    <alternativeName>
        <fullName evidence="9">Pyridoxal 5'-phosphate synthase</fullName>
    </alternativeName>
</protein>
<dbReference type="InterPro" id="IPR019740">
    <property type="entry name" value="Pyridox_Oxase_CS"/>
</dbReference>
<comment type="subunit">
    <text evidence="4 9">Homodimer.</text>
</comment>
<feature type="binding site" evidence="9 10">
    <location>
        <position position="83"/>
    </location>
    <ligand>
        <name>FMN</name>
        <dbReference type="ChEBI" id="CHEBI:58210"/>
    </ligand>
</feature>
<dbReference type="Pfam" id="PF01243">
    <property type="entry name" value="PNPOx_N"/>
    <property type="match status" value="1"/>
</dbReference>
<dbReference type="GO" id="GO:0010181">
    <property type="term" value="F:FMN binding"/>
    <property type="evidence" value="ECO:0007669"/>
    <property type="project" value="UniProtKB-UniRule"/>
</dbReference>
<comment type="catalytic activity">
    <reaction evidence="9">
        <text>pyridoxine 5'-phosphate + O2 = pyridoxal 5'-phosphate + H2O2</text>
        <dbReference type="Rhea" id="RHEA:15149"/>
        <dbReference type="ChEBI" id="CHEBI:15379"/>
        <dbReference type="ChEBI" id="CHEBI:16240"/>
        <dbReference type="ChEBI" id="CHEBI:58589"/>
        <dbReference type="ChEBI" id="CHEBI:597326"/>
        <dbReference type="EC" id="1.4.3.5"/>
    </reaction>
</comment>
<feature type="binding site" evidence="9 10">
    <location>
        <position position="185"/>
    </location>
    <ligand>
        <name>FMN</name>
        <dbReference type="ChEBI" id="CHEBI:58210"/>
    </ligand>
</feature>
<comment type="cofactor">
    <cofactor evidence="9 10">
        <name>FMN</name>
        <dbReference type="ChEBI" id="CHEBI:58210"/>
    </cofactor>
    <text evidence="9 10">Binds 1 FMN per subunit.</text>
</comment>
<evidence type="ECO:0000256" key="5">
    <source>
        <dbReference type="ARBA" id="ARBA00022630"/>
    </source>
</evidence>
<evidence type="ECO:0000256" key="4">
    <source>
        <dbReference type="ARBA" id="ARBA00011738"/>
    </source>
</evidence>
<dbReference type="PANTHER" id="PTHR10851">
    <property type="entry name" value="PYRIDOXINE-5-PHOSPHATE OXIDASE"/>
    <property type="match status" value="1"/>
</dbReference>
<dbReference type="InterPro" id="IPR000659">
    <property type="entry name" value="Pyridox_Oxase"/>
</dbReference>
<comment type="function">
    <text evidence="9">Catalyzes the oxidation of either pyridoxine 5'-phosphate (PNP) or pyridoxamine 5'-phosphate (PMP) into pyridoxal 5'-phosphate (PLP).</text>
</comment>
<dbReference type="InterPro" id="IPR012349">
    <property type="entry name" value="Split_barrel_FMN-bd"/>
</dbReference>
<feature type="binding site" evidence="9 10">
    <location>
        <position position="105"/>
    </location>
    <ligand>
        <name>FMN</name>
        <dbReference type="ChEBI" id="CHEBI:58210"/>
    </ligand>
</feature>
<evidence type="ECO:0000256" key="7">
    <source>
        <dbReference type="ARBA" id="ARBA00023002"/>
    </source>
</evidence>
<dbReference type="Proteomes" id="UP000032417">
    <property type="component" value="Chromosome 1"/>
</dbReference>
<dbReference type="EMBL" id="LN515532">
    <property type="protein sequence ID" value="CEA15201.1"/>
    <property type="molecule type" value="Genomic_DNA"/>
</dbReference>
<feature type="binding site" evidence="9">
    <location>
        <position position="123"/>
    </location>
    <ligand>
        <name>substrate</name>
    </ligand>
</feature>
<dbReference type="KEGG" id="pbt:ING2E5B_0433"/>